<sequence length="154" mass="17969">MGNHELYMKVMDYFSEAYNETTFIVIEDQGEKDMMELALKFSIGIYLFICIVNLVAASLLIHGSMKENHLYLLPWLTSEILGMFLMLCTMFVSCLYLIVVIFIRVYIWYCIWAFYRDIKRNKQMTGYPEHPVVYGANEGNPNKPPSYGDIVAFK</sequence>
<dbReference type="Proteomes" id="UP000092462">
    <property type="component" value="Unassembled WGS sequence"/>
</dbReference>
<accession>A0A1B0DHL6</accession>
<evidence type="ECO:0000313" key="2">
    <source>
        <dbReference type="Proteomes" id="UP000092462"/>
    </source>
</evidence>
<dbReference type="AlphaFoldDB" id="A0A1B0DHL6"/>
<dbReference type="VEuPathDB" id="VectorBase:PPAPM1_005066"/>
<keyword evidence="2" id="KW-1185">Reference proteome</keyword>
<protein>
    <submittedName>
        <fullName evidence="1">Uncharacterized protein</fullName>
    </submittedName>
</protein>
<organism evidence="1 2">
    <name type="scientific">Phlebotomus papatasi</name>
    <name type="common">Sandfly</name>
    <dbReference type="NCBI Taxonomy" id="29031"/>
    <lineage>
        <taxon>Eukaryota</taxon>
        <taxon>Metazoa</taxon>
        <taxon>Ecdysozoa</taxon>
        <taxon>Arthropoda</taxon>
        <taxon>Hexapoda</taxon>
        <taxon>Insecta</taxon>
        <taxon>Pterygota</taxon>
        <taxon>Neoptera</taxon>
        <taxon>Endopterygota</taxon>
        <taxon>Diptera</taxon>
        <taxon>Nematocera</taxon>
        <taxon>Psychodoidea</taxon>
        <taxon>Psychodidae</taxon>
        <taxon>Phlebotomus</taxon>
        <taxon>Phlebotomus</taxon>
    </lineage>
</organism>
<proteinExistence type="predicted"/>
<dbReference type="EnsemblMetazoa" id="PPAI007650-RA">
    <property type="protein sequence ID" value="PPAI007650-PA"/>
    <property type="gene ID" value="PPAI007650"/>
</dbReference>
<reference evidence="1" key="1">
    <citation type="submission" date="2022-08" db="UniProtKB">
        <authorList>
            <consortium name="EnsemblMetazoa"/>
        </authorList>
    </citation>
    <scope>IDENTIFICATION</scope>
    <source>
        <strain evidence="1">Israel</strain>
    </source>
</reference>
<dbReference type="InterPro" id="IPR031720">
    <property type="entry name" value="DUF4728"/>
</dbReference>
<evidence type="ECO:0000313" key="1">
    <source>
        <dbReference type="EnsemblMetazoa" id="PPAI007650-PA"/>
    </source>
</evidence>
<dbReference type="EMBL" id="AJVK01061284">
    <property type="status" value="NOT_ANNOTATED_CDS"/>
    <property type="molecule type" value="Genomic_DNA"/>
</dbReference>
<name>A0A1B0DHL6_PHLPP</name>
<dbReference type="Pfam" id="PF15860">
    <property type="entry name" value="DUF4728"/>
    <property type="match status" value="1"/>
</dbReference>
<dbReference type="VEuPathDB" id="VectorBase:PPAI007650"/>